<sequence>SQRPPSSPCCRIATRAAGAEPCPGSVPQPAYRTWADLAGSAQTAAPHCPPRSRTCSGTIGRFGSASKTFASVHCPVAAPAAFRSTPSD</sequence>
<dbReference type="EMBL" id="GAMD01002020">
    <property type="protein sequence ID" value="JAA99570.1"/>
    <property type="molecule type" value="mRNA"/>
</dbReference>
<organism evidence="1">
    <name type="scientific">Anopheles aquasalis</name>
    <name type="common">Malaria mosquito</name>
    <dbReference type="NCBI Taxonomy" id="42839"/>
    <lineage>
        <taxon>Eukaryota</taxon>
        <taxon>Metazoa</taxon>
        <taxon>Ecdysozoa</taxon>
        <taxon>Arthropoda</taxon>
        <taxon>Hexapoda</taxon>
        <taxon>Insecta</taxon>
        <taxon>Pterygota</taxon>
        <taxon>Neoptera</taxon>
        <taxon>Endopterygota</taxon>
        <taxon>Diptera</taxon>
        <taxon>Nematocera</taxon>
        <taxon>Culicoidea</taxon>
        <taxon>Culicidae</taxon>
        <taxon>Anophelinae</taxon>
        <taxon>Anopheles</taxon>
    </lineage>
</organism>
<feature type="non-terminal residue" evidence="1">
    <location>
        <position position="1"/>
    </location>
</feature>
<evidence type="ECO:0000313" key="1">
    <source>
        <dbReference type="EMBL" id="JAA99570.1"/>
    </source>
</evidence>
<name>T1DPE2_ANOAQ</name>
<dbReference type="AlphaFoldDB" id="T1DPE2"/>
<protein>
    <submittedName>
        <fullName evidence="1">Uncharacterized protein</fullName>
    </submittedName>
</protein>
<proteinExistence type="evidence at transcript level"/>
<accession>T1DPE2</accession>
<feature type="non-terminal residue" evidence="1">
    <location>
        <position position="88"/>
    </location>
</feature>
<reference evidence="1" key="1">
    <citation type="submission" date="2013-07" db="EMBL/GenBank/DDBJ databases">
        <title>Transcriptome sequencing and developmental regulation of gene expression in Anopheles aquasalis.</title>
        <authorList>
            <consortium name="Brazilian Malaria Network (MCT/CNPq/MS/SCTIE/DECIT/PRONEX 555648/2009-5) and Research Network on Bioactive Molecules from Arthropod Vectors (NAP-MOBIARVE"/>
            <consortium name="University of Sao Paulo)"/>
            <person name="Marinotti O."/>
            <person name="Ribeiro J.M.C."/>
            <person name="Costa-da-Silva A.L."/>
            <person name="Silva M.C.P."/>
            <person name="Lopes A.R."/>
            <person name="Barros M.S."/>
            <person name="Sa-Nunes A."/>
            <person name="Konjin B.B."/>
            <person name="Carvalho E."/>
            <person name="Suesdek L."/>
            <person name="Silva-Neto M.A.C."/>
            <person name="Capurro M.L."/>
        </authorList>
    </citation>
    <scope>NUCLEOTIDE SEQUENCE</scope>
    <source>
        <tissue evidence="1">Whole body</tissue>
    </source>
</reference>